<dbReference type="Proteomes" id="UP000218689">
    <property type="component" value="Unassembled WGS sequence"/>
</dbReference>
<accession>A0A224X5T1</accession>
<name>A0A224X5T1_9LACT</name>
<reference evidence="2" key="1">
    <citation type="submission" date="2017-08" db="EMBL/GenBank/DDBJ databases">
        <title>Draft genome sequence of Lactococcus sp. strain Rs-Y01, isolated from the gut of the lower termite Reticulitermes speratus.</title>
        <authorList>
            <person name="Ohkuma M."/>
            <person name="Yuki M."/>
        </authorList>
    </citation>
    <scope>NUCLEOTIDE SEQUENCE [LARGE SCALE GENOMIC DNA]</scope>
    <source>
        <strain evidence="2">Rs-Y01</strain>
    </source>
</reference>
<keyword evidence="2" id="KW-1185">Reference proteome</keyword>
<comment type="caution">
    <text evidence="1">The sequence shown here is derived from an EMBL/GenBank/DDBJ whole genome shotgun (WGS) entry which is preliminary data.</text>
</comment>
<gene>
    <name evidence="1" type="ORF">RsY01_460</name>
</gene>
<dbReference type="EMBL" id="BEDT01000001">
    <property type="protein sequence ID" value="GAX46880.1"/>
    <property type="molecule type" value="Genomic_DNA"/>
</dbReference>
<proteinExistence type="predicted"/>
<evidence type="ECO:0000313" key="2">
    <source>
        <dbReference type="Proteomes" id="UP000218689"/>
    </source>
</evidence>
<dbReference type="AlphaFoldDB" id="A0A224X5T1"/>
<sequence>MSNHSWSSLNISIDEGKKIISTLYIWGLYPNDYNYKRKFFEDRIQETKEISLSYLSSIYPQVNNLFWEHQWHNILGRRRFYTNTRKLLQENGIHNCRNIIDQSDDDLRFALFNRLGNREYENTIYPIMYINQLPENYKVENSLFKNIYFSNFKNDTPKYIKDEMNQLIKRKFYFTASHRTFYNEKNSYFFKIDVPYKISNKIRSLTRNENRIFASAIVKKELEDRKNLKFIDILDDYKYIRREGNNIVFRRKKIDRLTCPLFAAFQSDFFDDKKSFFEYLYEQDNYNELKKSDYLLKYYLLPITEHLSFFVDISLKYGKLIFPYDFHMQNINLRRESNGDFTFIYQDFDMSKDLSLRNLFEQIDLAYGEFVIKNIINSVEGLTEKDKKFILNKIEEKMQQSVLKKIYDYFGEPPLNHYYLPDIIKQYLKYEDLNIIPTVVPLFR</sequence>
<organism evidence="1 2">
    <name type="scientific">Pseudolactococcus reticulitermitis</name>
    <dbReference type="NCBI Taxonomy" id="2025039"/>
    <lineage>
        <taxon>Bacteria</taxon>
        <taxon>Bacillati</taxon>
        <taxon>Bacillota</taxon>
        <taxon>Bacilli</taxon>
        <taxon>Lactobacillales</taxon>
        <taxon>Streptococcaceae</taxon>
        <taxon>Pseudolactococcus</taxon>
    </lineage>
</organism>
<protein>
    <submittedName>
        <fullName evidence="1">Uncharacterized protein</fullName>
    </submittedName>
</protein>
<evidence type="ECO:0000313" key="1">
    <source>
        <dbReference type="EMBL" id="GAX46880.1"/>
    </source>
</evidence>
<dbReference type="RefSeq" id="WP_094783941.1">
    <property type="nucleotide sequence ID" value="NZ_BEDT01000001.1"/>
</dbReference>